<dbReference type="AlphaFoldDB" id="A0A084EI98"/>
<sequence length="92" mass="9928">MHATSFIVGSAAARALTQLQQLECREDFSEIRTVELLNAAAHSCERAHKALRSDAAEAQACLIHGATRLLAAAGRIDLDRSAMNVRDLRSAL</sequence>
<reference evidence="1 2" key="1">
    <citation type="submission" date="2014-03" db="EMBL/GenBank/DDBJ databases">
        <title>Genome sequence of Sphingobium yanoikuyae B1.</title>
        <authorList>
            <person name="Gan H.M."/>
            <person name="Gan H.Y."/>
            <person name="Savka M.A."/>
        </authorList>
    </citation>
    <scope>NUCLEOTIDE SEQUENCE [LARGE SCALE GENOMIC DNA]</scope>
    <source>
        <strain evidence="1 2">B1</strain>
    </source>
</reference>
<evidence type="ECO:0000313" key="2">
    <source>
        <dbReference type="Proteomes" id="UP000028534"/>
    </source>
</evidence>
<dbReference type="Proteomes" id="UP000028534">
    <property type="component" value="Unassembled WGS sequence"/>
</dbReference>
<comment type="caution">
    <text evidence="1">The sequence shown here is derived from an EMBL/GenBank/DDBJ whole genome shotgun (WGS) entry which is preliminary data.</text>
</comment>
<dbReference type="PATRIC" id="fig|13690.10.peg.3252"/>
<evidence type="ECO:0000313" key="1">
    <source>
        <dbReference type="EMBL" id="KEZ17690.1"/>
    </source>
</evidence>
<name>A0A084EI98_SPHYA</name>
<protein>
    <submittedName>
        <fullName evidence="1">Uncharacterized protein</fullName>
    </submittedName>
</protein>
<dbReference type="EMBL" id="JGVR01000020">
    <property type="protein sequence ID" value="KEZ17690.1"/>
    <property type="molecule type" value="Genomic_DNA"/>
</dbReference>
<gene>
    <name evidence="1" type="ORF">CP98_03173</name>
</gene>
<dbReference type="RefSeq" id="WP_037520785.1">
    <property type="nucleotide sequence ID" value="NZ_JGVR01000020.1"/>
</dbReference>
<proteinExistence type="predicted"/>
<organism evidence="1 2">
    <name type="scientific">Sphingobium yanoikuyae</name>
    <name type="common">Sphingomonas yanoikuyae</name>
    <dbReference type="NCBI Taxonomy" id="13690"/>
    <lineage>
        <taxon>Bacteria</taxon>
        <taxon>Pseudomonadati</taxon>
        <taxon>Pseudomonadota</taxon>
        <taxon>Alphaproteobacteria</taxon>
        <taxon>Sphingomonadales</taxon>
        <taxon>Sphingomonadaceae</taxon>
        <taxon>Sphingobium</taxon>
    </lineage>
</organism>
<accession>A0A084EI98</accession>